<comment type="caution">
    <text evidence="2">The sequence shown here is derived from an EMBL/GenBank/DDBJ whole genome shotgun (WGS) entry which is preliminary data.</text>
</comment>
<feature type="signal peptide" evidence="1">
    <location>
        <begin position="1"/>
        <end position="16"/>
    </location>
</feature>
<feature type="chain" id="PRO_5016444760" description="Secreted protein" evidence="1">
    <location>
        <begin position="17"/>
        <end position="71"/>
    </location>
</feature>
<dbReference type="EMBL" id="MSFU01000011">
    <property type="protein sequence ID" value="PWY73911.1"/>
    <property type="molecule type" value="Genomic_DNA"/>
</dbReference>
<dbReference type="AlphaFoldDB" id="A0A317VL39"/>
<sequence length="71" mass="8238">MFNLSFLLLLSDPLIAHCCAFISRCNFSRLPRLQKDLRWGLSCYIDLIHGDPRIFQISCKSTRGLQQMFGM</sequence>
<protein>
    <recommendedName>
        <fullName evidence="4">Secreted protein</fullName>
    </recommendedName>
</protein>
<gene>
    <name evidence="2" type="ORF">BO83DRAFT_377996</name>
</gene>
<evidence type="ECO:0000313" key="2">
    <source>
        <dbReference type="EMBL" id="PWY73911.1"/>
    </source>
</evidence>
<dbReference type="OrthoDB" id="10479057at2759"/>
<evidence type="ECO:0008006" key="4">
    <source>
        <dbReference type="Google" id="ProtNLM"/>
    </source>
</evidence>
<accession>A0A317VL39</accession>
<keyword evidence="3" id="KW-1185">Reference proteome</keyword>
<proteinExistence type="predicted"/>
<dbReference type="VEuPathDB" id="FungiDB:BO83DRAFT_377996"/>
<evidence type="ECO:0000256" key="1">
    <source>
        <dbReference type="SAM" id="SignalP"/>
    </source>
</evidence>
<keyword evidence="1" id="KW-0732">Signal</keyword>
<reference evidence="2" key="1">
    <citation type="submission" date="2016-12" db="EMBL/GenBank/DDBJ databases">
        <title>The genomes of Aspergillus section Nigri reveals drivers in fungal speciation.</title>
        <authorList>
            <consortium name="DOE Joint Genome Institute"/>
            <person name="Vesth T.C."/>
            <person name="Nybo J."/>
            <person name="Theobald S."/>
            <person name="Brandl J."/>
            <person name="Frisvad J.C."/>
            <person name="Nielsen K.F."/>
            <person name="Lyhne E.K."/>
            <person name="Kogle M.E."/>
            <person name="Kuo A."/>
            <person name="Riley R."/>
            <person name="Clum A."/>
            <person name="Nolan M."/>
            <person name="Lipzen A."/>
            <person name="Salamov A."/>
            <person name="Henrissat B."/>
            <person name="Wiebenga A."/>
            <person name="De vries R.P."/>
            <person name="Grigoriev I.V."/>
            <person name="Mortensen U.H."/>
            <person name="Andersen M.R."/>
            <person name="Baker S.E."/>
        </authorList>
    </citation>
    <scope>NUCLEOTIDE SEQUENCE</scope>
    <source>
        <strain evidence="2">CBS 122712</strain>
    </source>
</reference>
<dbReference type="GeneID" id="37053103"/>
<evidence type="ECO:0000313" key="3">
    <source>
        <dbReference type="Proteomes" id="UP000246171"/>
    </source>
</evidence>
<dbReference type="Proteomes" id="UP000246171">
    <property type="component" value="Unassembled WGS sequence"/>
</dbReference>
<name>A0A317VL39_ASPEC</name>
<organism evidence="2 3">
    <name type="scientific">Aspergillus eucalypticola (strain CBS 122712 / IBT 29274)</name>
    <dbReference type="NCBI Taxonomy" id="1448314"/>
    <lineage>
        <taxon>Eukaryota</taxon>
        <taxon>Fungi</taxon>
        <taxon>Dikarya</taxon>
        <taxon>Ascomycota</taxon>
        <taxon>Pezizomycotina</taxon>
        <taxon>Eurotiomycetes</taxon>
        <taxon>Eurotiomycetidae</taxon>
        <taxon>Eurotiales</taxon>
        <taxon>Aspergillaceae</taxon>
        <taxon>Aspergillus</taxon>
        <taxon>Aspergillus subgen. Circumdati</taxon>
    </lineage>
</organism>
<dbReference type="RefSeq" id="XP_025388361.1">
    <property type="nucleotide sequence ID" value="XM_025531141.1"/>
</dbReference>